<dbReference type="OrthoDB" id="4096546at2759"/>
<evidence type="ECO:0000256" key="3">
    <source>
        <dbReference type="ARBA" id="ARBA00023002"/>
    </source>
</evidence>
<dbReference type="EMBL" id="LT635759">
    <property type="protein sequence ID" value="SGZ54719.1"/>
    <property type="molecule type" value="Genomic_DNA"/>
</dbReference>
<sequence length="252" mass="27547">MTTSYIVTGANRGIGFELVKKLSENVDNVVVATSRSLERAEALRNLNKQNIEIIQLDVTDSVDELKAALAKLKFLAKYGVDVFIQNAGIGFLPKVPDYTIDQPIESYTKFFEGNTLSSVKFYQAIYPYWLKEHAGVTKKGVYVSSVAGTIGDLAYTTFAYGLSKAALNFHAKHTSFEHSNSENPTLKSSITVAIHPGLVLTDMGTPGAKAYNLESIAITPEQSGESVVKLIEGLKSEDNGEFLNYDGTKLNY</sequence>
<dbReference type="PANTHER" id="PTHR43544">
    <property type="entry name" value="SHORT-CHAIN DEHYDROGENASE/REDUCTASE"/>
    <property type="match status" value="1"/>
</dbReference>
<keyword evidence="5" id="KW-1185">Reference proteome</keyword>
<keyword evidence="2" id="KW-0521">NADP</keyword>
<evidence type="ECO:0000313" key="5">
    <source>
        <dbReference type="Proteomes" id="UP000182334"/>
    </source>
</evidence>
<dbReference type="Proteomes" id="UP000182334">
    <property type="component" value="Chromosome IV"/>
</dbReference>
<dbReference type="InterPro" id="IPR051468">
    <property type="entry name" value="Fungal_SecMetab_SDRs"/>
</dbReference>
<dbReference type="Pfam" id="PF00106">
    <property type="entry name" value="adh_short"/>
    <property type="match status" value="1"/>
</dbReference>
<accession>A0A1L0BTN7</accession>
<organism evidence="4 5">
    <name type="scientific">Sungouiella intermedia</name>
    <dbReference type="NCBI Taxonomy" id="45354"/>
    <lineage>
        <taxon>Eukaryota</taxon>
        <taxon>Fungi</taxon>
        <taxon>Dikarya</taxon>
        <taxon>Ascomycota</taxon>
        <taxon>Saccharomycotina</taxon>
        <taxon>Pichiomycetes</taxon>
        <taxon>Metschnikowiaceae</taxon>
        <taxon>Sungouiella</taxon>
    </lineage>
</organism>
<name>A0A1L0BTN7_9ASCO</name>
<reference evidence="4 5" key="1">
    <citation type="submission" date="2016-10" db="EMBL/GenBank/DDBJ databases">
        <authorList>
            <person name="de Groot N.N."/>
        </authorList>
    </citation>
    <scope>NUCLEOTIDE SEQUENCE [LARGE SCALE GENOMIC DNA]</scope>
    <source>
        <strain evidence="4 5">CBS 141442</strain>
    </source>
</reference>
<keyword evidence="3" id="KW-0560">Oxidoreductase</keyword>
<evidence type="ECO:0000256" key="2">
    <source>
        <dbReference type="ARBA" id="ARBA00022857"/>
    </source>
</evidence>
<protein>
    <submittedName>
        <fullName evidence="4">CIC11C00000001091</fullName>
    </submittedName>
</protein>
<dbReference type="InterPro" id="IPR002347">
    <property type="entry name" value="SDR_fam"/>
</dbReference>
<dbReference type="InterPro" id="IPR036291">
    <property type="entry name" value="NAD(P)-bd_dom_sf"/>
</dbReference>
<dbReference type="PRINTS" id="PR00081">
    <property type="entry name" value="GDHRDH"/>
</dbReference>
<dbReference type="GO" id="GO:0005737">
    <property type="term" value="C:cytoplasm"/>
    <property type="evidence" value="ECO:0007669"/>
    <property type="project" value="TreeGrafter"/>
</dbReference>
<evidence type="ECO:0000313" key="4">
    <source>
        <dbReference type="EMBL" id="SGZ54719.1"/>
    </source>
</evidence>
<comment type="similarity">
    <text evidence="1">Belongs to the short-chain dehydrogenases/reductases (SDR) family.</text>
</comment>
<dbReference type="AlphaFoldDB" id="A0A1L0BTN7"/>
<dbReference type="SUPFAM" id="SSF51735">
    <property type="entry name" value="NAD(P)-binding Rossmann-fold domains"/>
    <property type="match status" value="1"/>
</dbReference>
<gene>
    <name evidence="4" type="ORF">SAMEA4029010_CIC11G00000001091</name>
</gene>
<dbReference type="Gene3D" id="3.40.50.720">
    <property type="entry name" value="NAD(P)-binding Rossmann-like Domain"/>
    <property type="match status" value="1"/>
</dbReference>
<evidence type="ECO:0000256" key="1">
    <source>
        <dbReference type="ARBA" id="ARBA00006484"/>
    </source>
</evidence>
<dbReference type="PANTHER" id="PTHR43544:SF7">
    <property type="entry name" value="NADB-LER2"/>
    <property type="match status" value="1"/>
</dbReference>
<dbReference type="GO" id="GO:0016491">
    <property type="term" value="F:oxidoreductase activity"/>
    <property type="evidence" value="ECO:0007669"/>
    <property type="project" value="UniProtKB-KW"/>
</dbReference>
<proteinExistence type="inferred from homology"/>